<protein>
    <submittedName>
        <fullName evidence="1">Uncharacterized protein</fullName>
    </submittedName>
</protein>
<dbReference type="EMBL" id="VSSQ01138205">
    <property type="protein sequence ID" value="MPN61507.1"/>
    <property type="molecule type" value="Genomic_DNA"/>
</dbReference>
<reference evidence="1" key="1">
    <citation type="submission" date="2019-08" db="EMBL/GenBank/DDBJ databases">
        <authorList>
            <person name="Kucharzyk K."/>
            <person name="Murdoch R.W."/>
            <person name="Higgins S."/>
            <person name="Loffler F."/>
        </authorList>
    </citation>
    <scope>NUCLEOTIDE SEQUENCE</scope>
</reference>
<name>A0A645JDV5_9ZZZZ</name>
<gene>
    <name evidence="1" type="ORF">SDC9_209245</name>
</gene>
<dbReference type="AlphaFoldDB" id="A0A645JDV5"/>
<proteinExistence type="predicted"/>
<accession>A0A645JDV5</accession>
<evidence type="ECO:0000313" key="1">
    <source>
        <dbReference type="EMBL" id="MPN61507.1"/>
    </source>
</evidence>
<comment type="caution">
    <text evidence="1">The sequence shown here is derived from an EMBL/GenBank/DDBJ whole genome shotgun (WGS) entry which is preliminary data.</text>
</comment>
<sequence length="93" mass="10795">MVELTNQTRDKVFRTYKILNDTVLVFPYIQPGIYNIRITQDLNGNGILDTGNLIERRQPEKVRLMTLPTGKSLIELKEGMEIEQSVNLKEIFK</sequence>
<organism evidence="1">
    <name type="scientific">bioreactor metagenome</name>
    <dbReference type="NCBI Taxonomy" id="1076179"/>
    <lineage>
        <taxon>unclassified sequences</taxon>
        <taxon>metagenomes</taxon>
        <taxon>ecological metagenomes</taxon>
    </lineage>
</organism>